<dbReference type="InterPro" id="IPR029753">
    <property type="entry name" value="D-isomer_DH_CS"/>
</dbReference>
<dbReference type="InterPro" id="IPR036291">
    <property type="entry name" value="NAD(P)-bd_dom_sf"/>
</dbReference>
<dbReference type="GO" id="GO:0005829">
    <property type="term" value="C:cytosol"/>
    <property type="evidence" value="ECO:0007669"/>
    <property type="project" value="TreeGrafter"/>
</dbReference>
<dbReference type="GO" id="GO:0051287">
    <property type="term" value="F:NAD binding"/>
    <property type="evidence" value="ECO:0007669"/>
    <property type="project" value="InterPro"/>
</dbReference>
<organism evidence="4 5">
    <name type="scientific">Streptomyces aurantiogriseus</name>
    <dbReference type="NCBI Taxonomy" id="66870"/>
    <lineage>
        <taxon>Bacteria</taxon>
        <taxon>Bacillati</taxon>
        <taxon>Actinomycetota</taxon>
        <taxon>Actinomycetes</taxon>
        <taxon>Kitasatosporales</taxon>
        <taxon>Streptomycetaceae</taxon>
        <taxon>Streptomyces</taxon>
    </lineage>
</organism>
<proteinExistence type="predicted"/>
<dbReference type="PROSITE" id="PS00670">
    <property type="entry name" value="D_2_HYDROXYACID_DH_2"/>
    <property type="match status" value="1"/>
</dbReference>
<evidence type="ECO:0000313" key="4">
    <source>
        <dbReference type="EMBL" id="GGR26379.1"/>
    </source>
</evidence>
<dbReference type="GO" id="GO:0016618">
    <property type="term" value="F:hydroxypyruvate reductase [NAD(P)H] activity"/>
    <property type="evidence" value="ECO:0007669"/>
    <property type="project" value="TreeGrafter"/>
</dbReference>
<dbReference type="SUPFAM" id="SSF51735">
    <property type="entry name" value="NAD(P)-binding Rossmann-fold domains"/>
    <property type="match status" value="1"/>
</dbReference>
<dbReference type="PROSITE" id="PS00671">
    <property type="entry name" value="D_2_HYDROXYACID_DH_3"/>
    <property type="match status" value="1"/>
</dbReference>
<dbReference type="InterPro" id="IPR006140">
    <property type="entry name" value="D-isomer_DH_NAD-bd"/>
</dbReference>
<feature type="domain" description="D-isomer specific 2-hydroxyacid dehydrogenase NAD-binding" evidence="3">
    <location>
        <begin position="131"/>
        <end position="306"/>
    </location>
</feature>
<comment type="caution">
    <text evidence="4">The sequence shown here is derived from an EMBL/GenBank/DDBJ whole genome shotgun (WGS) entry which is preliminary data.</text>
</comment>
<dbReference type="Proteomes" id="UP000658320">
    <property type="component" value="Unassembled WGS sequence"/>
</dbReference>
<dbReference type="PANTHER" id="PTHR10996">
    <property type="entry name" value="2-HYDROXYACID DEHYDROGENASE-RELATED"/>
    <property type="match status" value="1"/>
</dbReference>
<dbReference type="PANTHER" id="PTHR10996:SF178">
    <property type="entry name" value="2-HYDROXYACID DEHYDROGENASE YGL185C-RELATED"/>
    <property type="match status" value="1"/>
</dbReference>
<keyword evidence="1" id="KW-0560">Oxidoreductase</keyword>
<reference evidence="4" key="1">
    <citation type="journal article" date="2014" name="Int. J. Syst. Evol. Microbiol.">
        <title>Complete genome sequence of Corynebacterium casei LMG S-19264T (=DSM 44701T), isolated from a smear-ripened cheese.</title>
        <authorList>
            <consortium name="US DOE Joint Genome Institute (JGI-PGF)"/>
            <person name="Walter F."/>
            <person name="Albersmeier A."/>
            <person name="Kalinowski J."/>
            <person name="Ruckert C."/>
        </authorList>
    </citation>
    <scope>NUCLEOTIDE SEQUENCE</scope>
    <source>
        <strain evidence="4">JCM 4346</strain>
    </source>
</reference>
<evidence type="ECO:0000256" key="2">
    <source>
        <dbReference type="ARBA" id="ARBA00023027"/>
    </source>
</evidence>
<keyword evidence="2" id="KW-0520">NAD</keyword>
<keyword evidence="5" id="KW-1185">Reference proteome</keyword>
<gene>
    <name evidence="4" type="ORF">GCM10010251_48190</name>
</gene>
<dbReference type="GO" id="GO:0030267">
    <property type="term" value="F:glyoxylate reductase (NADPH) activity"/>
    <property type="evidence" value="ECO:0007669"/>
    <property type="project" value="TreeGrafter"/>
</dbReference>
<dbReference type="Pfam" id="PF02826">
    <property type="entry name" value="2-Hacid_dh_C"/>
    <property type="match status" value="1"/>
</dbReference>
<name>A0A918FDZ8_9ACTN</name>
<reference evidence="4" key="2">
    <citation type="submission" date="2020-09" db="EMBL/GenBank/DDBJ databases">
        <authorList>
            <person name="Sun Q."/>
            <person name="Ohkuma M."/>
        </authorList>
    </citation>
    <scope>NUCLEOTIDE SEQUENCE</scope>
    <source>
        <strain evidence="4">JCM 4346</strain>
    </source>
</reference>
<protein>
    <submittedName>
        <fullName evidence="4">Glycerate dehydrogenase</fullName>
    </submittedName>
</protein>
<evidence type="ECO:0000256" key="1">
    <source>
        <dbReference type="ARBA" id="ARBA00023002"/>
    </source>
</evidence>
<dbReference type="InterPro" id="IPR050223">
    <property type="entry name" value="D-isomer_2-hydroxyacid_DH"/>
</dbReference>
<evidence type="ECO:0000259" key="3">
    <source>
        <dbReference type="Pfam" id="PF02826"/>
    </source>
</evidence>
<dbReference type="EMBL" id="BMSX01000011">
    <property type="protein sequence ID" value="GGR26379.1"/>
    <property type="molecule type" value="Genomic_DNA"/>
</dbReference>
<accession>A0A918FDZ8</accession>
<dbReference type="Gene3D" id="3.40.50.720">
    <property type="entry name" value="NAD(P)-binding Rossmann-like Domain"/>
    <property type="match status" value="2"/>
</dbReference>
<dbReference type="CDD" id="cd12167">
    <property type="entry name" value="2-Hacid_dh_8"/>
    <property type="match status" value="1"/>
</dbReference>
<evidence type="ECO:0000313" key="5">
    <source>
        <dbReference type="Proteomes" id="UP000658320"/>
    </source>
</evidence>
<sequence>MFPTHLRRVMPSAQLPRAVFAMDPVHLPLLFPAPLLARLRRTADLDPALVVRDFADPAAAPALAGADVLITGWGCPRLGADTLAAAPRLRTVLHAAGSVRSLIGEPLWSHGVTVSSAVTGNALPVAEYTLAMILLAGKDAFAHRERFRRTHVHPTPAETAATGNLGRRVGVIGASRVGRRLLELLRAYDFEVLLHDPYVDAAEAAELGAQLLSLEDLLRHSDIVSLHAPDIPETHHMLDRARLALVRDGGVLINTSRGALVDHAALTDELVSGRLHAILDVTEPEPLPADSPLYRLPNVFLTPHIAGSLGNELERLGRIVVEELERLAGGLPLAHEVRHADLVRVA</sequence>
<dbReference type="AlphaFoldDB" id="A0A918FDZ8"/>
<dbReference type="SUPFAM" id="SSF52283">
    <property type="entry name" value="Formate/glycerate dehydrogenase catalytic domain-like"/>
    <property type="match status" value="1"/>
</dbReference>